<dbReference type="AlphaFoldDB" id="A0A2T7URB6"/>
<evidence type="ECO:0000313" key="2">
    <source>
        <dbReference type="EMBL" id="PVE47273.1"/>
    </source>
</evidence>
<organism evidence="2 3">
    <name type="scientific">Pararhodobacter aggregans</name>
    <dbReference type="NCBI Taxonomy" id="404875"/>
    <lineage>
        <taxon>Bacteria</taxon>
        <taxon>Pseudomonadati</taxon>
        <taxon>Pseudomonadota</taxon>
        <taxon>Alphaproteobacteria</taxon>
        <taxon>Rhodobacterales</taxon>
        <taxon>Paracoccaceae</taxon>
        <taxon>Pararhodobacter</taxon>
    </lineage>
</organism>
<evidence type="ECO:0008006" key="4">
    <source>
        <dbReference type="Google" id="ProtNLM"/>
    </source>
</evidence>
<sequence>MLIPATSATRLVVSRSSPSATRMRAAASRIASTVARARACRGVFLGTIGPDIGASGCELRNLSDCSFFAHRTRQGNPRTQDMTWTIFVHLRATPAWLSLPPAQRDTIAAECLALALVDDRVTMRFYDAEAFSGAASDIAVFETSDMLAYYFTMERLRNTPLISAPYFEVVSITPALENGFRLFQQEEAAA</sequence>
<gene>
    <name evidence="2" type="ORF">DDE23_12655</name>
</gene>
<protein>
    <recommendedName>
        <fullName evidence="4">Darcynin 1</fullName>
    </recommendedName>
</protein>
<dbReference type="Proteomes" id="UP000244810">
    <property type="component" value="Unassembled WGS sequence"/>
</dbReference>
<comment type="caution">
    <text evidence="2">The sequence shown here is derived from an EMBL/GenBank/DDBJ whole genome shotgun (WGS) entry which is preliminary data.</text>
</comment>
<evidence type="ECO:0000256" key="1">
    <source>
        <dbReference type="ARBA" id="ARBA00006869"/>
    </source>
</evidence>
<evidence type="ECO:0000313" key="3">
    <source>
        <dbReference type="Proteomes" id="UP000244810"/>
    </source>
</evidence>
<dbReference type="Pfam" id="PF17074">
    <property type="entry name" value="Darcynin"/>
    <property type="match status" value="1"/>
</dbReference>
<comment type="similarity">
    <text evidence="1">Belongs to the darcynin family.</text>
</comment>
<name>A0A2T7URB6_9RHOB</name>
<reference evidence="2 3" key="1">
    <citation type="journal article" date="2011" name="Syst. Appl. Microbiol.">
        <title>Defluviimonas denitrificans gen. nov., sp. nov., and Pararhodobacter aggregans gen. nov., sp. nov., non-phototrophic Rhodobacteraceae from the biofilter of a marine aquaculture.</title>
        <authorList>
            <person name="Foesel B.U."/>
            <person name="Drake H.L."/>
            <person name="Schramm A."/>
        </authorList>
    </citation>
    <scope>NUCLEOTIDE SEQUENCE [LARGE SCALE GENOMIC DNA]</scope>
    <source>
        <strain evidence="2 3">D1-19</strain>
    </source>
</reference>
<dbReference type="EMBL" id="QDDR01000006">
    <property type="protein sequence ID" value="PVE47273.1"/>
    <property type="molecule type" value="Genomic_DNA"/>
</dbReference>
<dbReference type="InterPro" id="IPR031409">
    <property type="entry name" value="Darcynin"/>
</dbReference>
<proteinExistence type="inferred from homology"/>
<accession>A0A2T7URB6</accession>
<keyword evidence="3" id="KW-1185">Reference proteome</keyword>